<protein>
    <recommendedName>
        <fullName evidence="4">NIDO domain-containing protein</fullName>
    </recommendedName>
</protein>
<feature type="domain" description="NIDO" evidence="4">
    <location>
        <begin position="115"/>
        <end position="218"/>
    </location>
</feature>
<dbReference type="Gene3D" id="2.150.10.10">
    <property type="entry name" value="Serralysin-like metalloprotease, C-terminal"/>
    <property type="match status" value="3"/>
</dbReference>
<sequence length="453" mass="45184">MAVTGDGTALRGRGGPAGFGETEVPRGDDGALQVDVSAVFERGIPWFAATRDAADVYVNLNGTVSFGAAYGAYPTTANSVPGVPLVAPFWGDVDTRLDGEGAESGSVWVDVDPQRDVVSVTWDRVGVYRRDAARSVTVQLELHDLGGGDLDVVFRYQHVGWVQGSAPGDAGARAGLWPGGTAAPVSVLPAGADAAALQLLPGQPGNTGIAGLWVFELRDGALVLPDGPGTGGPGDDAMTGTAGPDDLAGGAGNDTLDGGAGHDTLDGGPGDDRIAGGEGRDTARGGDGTDTIDGGPGDDSLAGGATEADRRDVIYGGDGNDTIDGGFGNDELRGDAGNDVIAGGSGSDTVIGGAGDDVLTGSAFSDLLFGGDGMDFVNGGFGSDRVNGGTGADRFFHLGVEGHGSDWIQDFAGDILVFGDAGATPARFQVNVATTSGAGAPDVAEAFVIYRPT</sequence>
<organism evidence="5 6">
    <name type="scientific">Roseivivax isoporae LMG 25204</name>
    <dbReference type="NCBI Taxonomy" id="1449351"/>
    <lineage>
        <taxon>Bacteria</taxon>
        <taxon>Pseudomonadati</taxon>
        <taxon>Pseudomonadota</taxon>
        <taxon>Alphaproteobacteria</taxon>
        <taxon>Rhodobacterales</taxon>
        <taxon>Roseobacteraceae</taxon>
        <taxon>Roseivivax</taxon>
    </lineage>
</organism>
<reference evidence="5 6" key="1">
    <citation type="submission" date="2014-01" db="EMBL/GenBank/DDBJ databases">
        <title>Roseivivax isoporae LMG 25204 Genome Sequencing.</title>
        <authorList>
            <person name="Lai Q."/>
            <person name="Li G."/>
            <person name="Shao Z."/>
        </authorList>
    </citation>
    <scope>NUCLEOTIDE SEQUENCE [LARGE SCALE GENOMIC DNA]</scope>
    <source>
        <strain evidence="5 6">LMG 25204</strain>
    </source>
</reference>
<dbReference type="EMBL" id="JAME01000069">
    <property type="protein sequence ID" value="ETX26648.1"/>
    <property type="molecule type" value="Genomic_DNA"/>
</dbReference>
<feature type="compositionally biased region" description="Basic and acidic residues" evidence="3">
    <location>
        <begin position="270"/>
        <end position="284"/>
    </location>
</feature>
<dbReference type="eggNOG" id="COG2931">
    <property type="taxonomic scope" value="Bacteria"/>
</dbReference>
<keyword evidence="2" id="KW-0964">Secreted</keyword>
<dbReference type="SUPFAM" id="SSF51120">
    <property type="entry name" value="beta-Roll"/>
    <property type="match status" value="1"/>
</dbReference>
<dbReference type="OrthoDB" id="9342475at2"/>
<dbReference type="GO" id="GO:0005509">
    <property type="term" value="F:calcium ion binding"/>
    <property type="evidence" value="ECO:0007669"/>
    <property type="project" value="InterPro"/>
</dbReference>
<dbReference type="Pfam" id="PF06119">
    <property type="entry name" value="NIDO"/>
    <property type="match status" value="2"/>
</dbReference>
<dbReference type="GO" id="GO:0007160">
    <property type="term" value="P:cell-matrix adhesion"/>
    <property type="evidence" value="ECO:0007669"/>
    <property type="project" value="InterPro"/>
</dbReference>
<dbReference type="PANTHER" id="PTHR38340:SF1">
    <property type="entry name" value="S-LAYER PROTEIN"/>
    <property type="match status" value="1"/>
</dbReference>
<name>X7F1M9_9RHOB</name>
<dbReference type="InterPro" id="IPR003886">
    <property type="entry name" value="NIDO_dom"/>
</dbReference>
<evidence type="ECO:0000256" key="2">
    <source>
        <dbReference type="ARBA" id="ARBA00022525"/>
    </source>
</evidence>
<evidence type="ECO:0000256" key="3">
    <source>
        <dbReference type="SAM" id="MobiDB-lite"/>
    </source>
</evidence>
<feature type="region of interest" description="Disordered" evidence="3">
    <location>
        <begin position="225"/>
        <end position="317"/>
    </location>
</feature>
<feature type="domain" description="NIDO" evidence="4">
    <location>
        <begin position="56"/>
        <end position="98"/>
    </location>
</feature>
<evidence type="ECO:0000313" key="5">
    <source>
        <dbReference type="EMBL" id="ETX26648.1"/>
    </source>
</evidence>
<dbReference type="InterPro" id="IPR018511">
    <property type="entry name" value="Hemolysin-typ_Ca-bd_CS"/>
</dbReference>
<dbReference type="Pfam" id="PF00353">
    <property type="entry name" value="HemolysinCabind"/>
    <property type="match status" value="4"/>
</dbReference>
<dbReference type="AlphaFoldDB" id="X7F1M9"/>
<dbReference type="PROSITE" id="PS00330">
    <property type="entry name" value="HEMOLYSIN_CALCIUM"/>
    <property type="match status" value="4"/>
</dbReference>
<evidence type="ECO:0000313" key="6">
    <source>
        <dbReference type="Proteomes" id="UP000023430"/>
    </source>
</evidence>
<keyword evidence="6" id="KW-1185">Reference proteome</keyword>
<evidence type="ECO:0000256" key="1">
    <source>
        <dbReference type="ARBA" id="ARBA00004613"/>
    </source>
</evidence>
<feature type="region of interest" description="Disordered" evidence="3">
    <location>
        <begin position="1"/>
        <end position="27"/>
    </location>
</feature>
<dbReference type="Proteomes" id="UP000023430">
    <property type="component" value="Unassembled WGS sequence"/>
</dbReference>
<dbReference type="PANTHER" id="PTHR38340">
    <property type="entry name" value="S-LAYER PROTEIN"/>
    <property type="match status" value="1"/>
</dbReference>
<dbReference type="InterPro" id="IPR011049">
    <property type="entry name" value="Serralysin-like_metalloprot_C"/>
</dbReference>
<accession>X7F1M9</accession>
<comment type="subcellular location">
    <subcellularLocation>
        <location evidence="1">Secreted</location>
    </subcellularLocation>
</comment>
<dbReference type="InterPro" id="IPR050557">
    <property type="entry name" value="RTX_toxin/Mannuronan_C5-epim"/>
</dbReference>
<dbReference type="InterPro" id="IPR001343">
    <property type="entry name" value="Hemolysn_Ca-bd"/>
</dbReference>
<dbReference type="PRINTS" id="PR00313">
    <property type="entry name" value="CABNDNGRPT"/>
</dbReference>
<dbReference type="RefSeq" id="WP_043775203.1">
    <property type="nucleotide sequence ID" value="NZ_JAME01000069.1"/>
</dbReference>
<dbReference type="STRING" id="1449351.RISW2_20900"/>
<gene>
    <name evidence="5" type="ORF">RISW2_20900</name>
</gene>
<feature type="non-terminal residue" evidence="5">
    <location>
        <position position="453"/>
    </location>
</feature>
<evidence type="ECO:0000259" key="4">
    <source>
        <dbReference type="Pfam" id="PF06119"/>
    </source>
</evidence>
<comment type="caution">
    <text evidence="5">The sequence shown here is derived from an EMBL/GenBank/DDBJ whole genome shotgun (WGS) entry which is preliminary data.</text>
</comment>
<proteinExistence type="predicted"/>
<dbReference type="GO" id="GO:0005576">
    <property type="term" value="C:extracellular region"/>
    <property type="evidence" value="ECO:0007669"/>
    <property type="project" value="UniProtKB-SubCell"/>
</dbReference>